<evidence type="ECO:0000313" key="3">
    <source>
        <dbReference type="Proteomes" id="UP000322234"/>
    </source>
</evidence>
<dbReference type="AlphaFoldDB" id="A0A6B0R763"/>
<organism evidence="2 3">
    <name type="scientific">Bos mutus</name>
    <name type="common">wild yak</name>
    <dbReference type="NCBI Taxonomy" id="72004"/>
    <lineage>
        <taxon>Eukaryota</taxon>
        <taxon>Metazoa</taxon>
        <taxon>Chordata</taxon>
        <taxon>Craniata</taxon>
        <taxon>Vertebrata</taxon>
        <taxon>Euteleostomi</taxon>
        <taxon>Mammalia</taxon>
        <taxon>Eutheria</taxon>
        <taxon>Laurasiatheria</taxon>
        <taxon>Artiodactyla</taxon>
        <taxon>Ruminantia</taxon>
        <taxon>Pecora</taxon>
        <taxon>Bovidae</taxon>
        <taxon>Bovinae</taxon>
        <taxon>Bos</taxon>
    </lineage>
</organism>
<name>A0A6B0R763_9CETA</name>
<dbReference type="EMBL" id="VBQZ03000020">
    <property type="protein sequence ID" value="MXQ84256.1"/>
    <property type="molecule type" value="Genomic_DNA"/>
</dbReference>
<gene>
    <name evidence="2" type="ORF">E5288_WYG014276</name>
</gene>
<accession>A0A6B0R763</accession>
<comment type="caution">
    <text evidence="2">The sequence shown here is derived from an EMBL/GenBank/DDBJ whole genome shotgun (WGS) entry which is preliminary data.</text>
</comment>
<evidence type="ECO:0000313" key="2">
    <source>
        <dbReference type="EMBL" id="MXQ84256.1"/>
    </source>
</evidence>
<dbReference type="Proteomes" id="UP000322234">
    <property type="component" value="Unassembled WGS sequence"/>
</dbReference>
<feature type="compositionally biased region" description="Basic and acidic residues" evidence="1">
    <location>
        <begin position="129"/>
        <end position="141"/>
    </location>
</feature>
<sequence length="164" mass="18797">MLLLQTFNKTLRRRETIGEGKSKENLTEDLRIDEAVSLIIKFSHNCFQCVFTLGLRFNIFQDHQLYKSMLLIVKDSSTGFHIPPKKLHMVVLLGSPFNRLMEKSMGSFYCKLLSRQNSFLEQSGIEMHKQESWRRGPKDVIARPPSAPKSEFPGMSGQSDSSTQ</sequence>
<reference evidence="2" key="1">
    <citation type="submission" date="2019-10" db="EMBL/GenBank/DDBJ databases">
        <title>The sequence and de novo assembly of the wild yak genome.</title>
        <authorList>
            <person name="Liu Y."/>
        </authorList>
    </citation>
    <scope>NUCLEOTIDE SEQUENCE [LARGE SCALE GENOMIC DNA]</scope>
    <source>
        <strain evidence="2">WY2019</strain>
    </source>
</reference>
<keyword evidence="3" id="KW-1185">Reference proteome</keyword>
<feature type="region of interest" description="Disordered" evidence="1">
    <location>
        <begin position="129"/>
        <end position="164"/>
    </location>
</feature>
<proteinExistence type="predicted"/>
<evidence type="ECO:0000256" key="1">
    <source>
        <dbReference type="SAM" id="MobiDB-lite"/>
    </source>
</evidence>
<protein>
    <submittedName>
        <fullName evidence="2">Uncharacterized protein</fullName>
    </submittedName>
</protein>